<dbReference type="GO" id="GO:0006508">
    <property type="term" value="P:proteolysis"/>
    <property type="evidence" value="ECO:0007669"/>
    <property type="project" value="UniProtKB-KW"/>
</dbReference>
<feature type="domain" description="Peptidase S8/S53" evidence="9">
    <location>
        <begin position="198"/>
        <end position="445"/>
    </location>
</feature>
<feature type="compositionally biased region" description="Low complexity" evidence="7">
    <location>
        <begin position="895"/>
        <end position="950"/>
    </location>
</feature>
<dbReference type="GO" id="GO:0005615">
    <property type="term" value="C:extracellular space"/>
    <property type="evidence" value="ECO:0007669"/>
    <property type="project" value="TreeGrafter"/>
</dbReference>
<evidence type="ECO:0000259" key="9">
    <source>
        <dbReference type="Pfam" id="PF00082"/>
    </source>
</evidence>
<keyword evidence="4 5" id="KW-0720">Serine protease</keyword>
<dbReference type="PROSITE" id="PS00138">
    <property type="entry name" value="SUBTILASE_SER"/>
    <property type="match status" value="1"/>
</dbReference>
<feature type="compositionally biased region" description="Basic and acidic residues" evidence="7">
    <location>
        <begin position="969"/>
        <end position="979"/>
    </location>
</feature>
<keyword evidence="8" id="KW-0732">Signal</keyword>
<feature type="compositionally biased region" description="Low complexity" evidence="7">
    <location>
        <begin position="982"/>
        <end position="993"/>
    </location>
</feature>
<evidence type="ECO:0000256" key="6">
    <source>
        <dbReference type="RuleBase" id="RU003355"/>
    </source>
</evidence>
<dbReference type="CDD" id="cd04077">
    <property type="entry name" value="Peptidases_S8_PCSK9_ProteinaseK_like"/>
    <property type="match status" value="1"/>
</dbReference>
<evidence type="ECO:0000313" key="10">
    <source>
        <dbReference type="EMBL" id="PSC69339.1"/>
    </source>
</evidence>
<evidence type="ECO:0000256" key="8">
    <source>
        <dbReference type="SAM" id="SignalP"/>
    </source>
</evidence>
<dbReference type="Gene3D" id="3.40.50.200">
    <property type="entry name" value="Peptidase S8/S53 domain"/>
    <property type="match status" value="1"/>
</dbReference>
<dbReference type="InterPro" id="IPR023827">
    <property type="entry name" value="Peptidase_S8_Asp-AS"/>
</dbReference>
<feature type="active site" description="Charge relay system" evidence="5">
    <location>
        <position position="207"/>
    </location>
</feature>
<dbReference type="InterPro" id="IPR034193">
    <property type="entry name" value="PCSK9_ProteinaseK-like"/>
</dbReference>
<evidence type="ECO:0000256" key="4">
    <source>
        <dbReference type="ARBA" id="ARBA00022825"/>
    </source>
</evidence>
<evidence type="ECO:0000256" key="5">
    <source>
        <dbReference type="PROSITE-ProRule" id="PRU01240"/>
    </source>
</evidence>
<dbReference type="EMBL" id="LHPF02000027">
    <property type="protein sequence ID" value="PSC69339.1"/>
    <property type="molecule type" value="Genomic_DNA"/>
</dbReference>
<dbReference type="InterPro" id="IPR023828">
    <property type="entry name" value="Peptidase_S8_Ser-AS"/>
</dbReference>
<dbReference type="PANTHER" id="PTHR43806">
    <property type="entry name" value="PEPTIDASE S8"/>
    <property type="match status" value="1"/>
</dbReference>
<sequence length="993" mass="102568">MRRQHQQRRQRRRLRLAALLAAAVVAACQGPAAAAPTSDDARDYVVVFKRGFDASRVRALCDDERTAAVGGGRFRGLCRRRFSAVLNGFAGALSAADVEALREAFPSSIDYIERDASFSITGEAQPDWLSGEGRLLSGAHAAARRRLASEARRSAARHAAAASRRRRLPEQAGASWALDRIDQAGLPLDGLYHYDATGSGVNVYVLDTGIRFTHTEFRSLDGSTTVRARHGFSVFDDNNSTDCNGHGTHTAATVGGVTYGVAKNVTLWAVRAMNCQGDAKVSAILASFEWIAENAVQPAVVSMSVAGDMSPAVNEAARRLVEDRGIPLVVAAGNSYESACLMSPASSPWAISVAASDNMDRRWAKGNWGPCVDVHAPGVGVTSAVSTSDTATLLKTGTSMATPHVAGVVALYLERHPGASPTEVRQKVNAAATPGVITDDPEGWGTWDPYGRPGQVDISLTPNRLLRTTLLSQASLQPGVLTVDPAAPGPMPVSLALNAAPTADVTISVSAPTASWASASLATLSPPSLFFTATSWSTPQTLTVQASPDLVDGNYYINLQFTSADSRFNGAVHSLRVLDSRPPTGDSMAAPRVIAALPFTDTDVSSRFTDKYLYASGDPATGAGAPDVVYSFTPTTDMAVDISTCGSLYDTKLYVFEDPSNLQVYVGNDDDPSCTTNPKASRLSTTLQAGLTVYIVVDGYSGAWLDSQGLYTLAREMTDEQLAGLTPVSLRTAVEQLPRRALQQLAKKQGQKANQKSDVLARTLFERFLQDAAAEAGPLPESAAVNPLFFMANGSDAADEVAAAVPPSSAAAPPASPAAASADAEQAAGAAAPTPRCVKLVKRPAAGAGDGAADRPRVAGGKRKASVEAPAETAPPAAKRAAARKSGAGAGGAENEGSAGNSKPAAPAAKPAAAASKQVSAAAAKPAAAPKPAAAAASKLAKAAAVPLPAGGSKPAPASKPGGSTSMAERARRAEEAHAARRAAALAKAQGRA</sequence>
<dbReference type="AlphaFoldDB" id="A0A2P6V5H8"/>
<keyword evidence="3 5" id="KW-0378">Hydrolase</keyword>
<evidence type="ECO:0000256" key="7">
    <source>
        <dbReference type="SAM" id="MobiDB-lite"/>
    </source>
</evidence>
<dbReference type="InterPro" id="IPR036852">
    <property type="entry name" value="Peptidase_S8/S53_dom_sf"/>
</dbReference>
<gene>
    <name evidence="10" type="ORF">C2E20_7097</name>
</gene>
<dbReference type="PROSITE" id="PS51257">
    <property type="entry name" value="PROKAR_LIPOPROTEIN"/>
    <property type="match status" value="1"/>
</dbReference>
<comment type="similarity">
    <text evidence="1 5 6">Belongs to the peptidase S8 family.</text>
</comment>
<comment type="caution">
    <text evidence="10">The sequence shown here is derived from an EMBL/GenBank/DDBJ whole genome shotgun (WGS) entry which is preliminary data.</text>
</comment>
<feature type="active site" description="Charge relay system" evidence="5">
    <location>
        <position position="399"/>
    </location>
</feature>
<dbReference type="Proteomes" id="UP000239649">
    <property type="component" value="Unassembled WGS sequence"/>
</dbReference>
<evidence type="ECO:0000256" key="3">
    <source>
        <dbReference type="ARBA" id="ARBA00022801"/>
    </source>
</evidence>
<organism evidence="10 11">
    <name type="scientific">Micractinium conductrix</name>
    <dbReference type="NCBI Taxonomy" id="554055"/>
    <lineage>
        <taxon>Eukaryota</taxon>
        <taxon>Viridiplantae</taxon>
        <taxon>Chlorophyta</taxon>
        <taxon>core chlorophytes</taxon>
        <taxon>Trebouxiophyceae</taxon>
        <taxon>Chlorellales</taxon>
        <taxon>Chlorellaceae</taxon>
        <taxon>Chlorella clade</taxon>
        <taxon>Micractinium</taxon>
    </lineage>
</organism>
<feature type="region of interest" description="Disordered" evidence="7">
    <location>
        <begin position="804"/>
        <end position="993"/>
    </location>
</feature>
<keyword evidence="2 5" id="KW-0645">Protease</keyword>
<feature type="active site" description="Charge relay system" evidence="5">
    <location>
        <position position="246"/>
    </location>
</feature>
<keyword evidence="11" id="KW-1185">Reference proteome</keyword>
<dbReference type="PANTHER" id="PTHR43806:SF11">
    <property type="entry name" value="CEREVISIN-RELATED"/>
    <property type="match status" value="1"/>
</dbReference>
<dbReference type="STRING" id="554055.A0A2P6V5H8"/>
<dbReference type="InterPro" id="IPR050131">
    <property type="entry name" value="Peptidase_S8_subtilisin-like"/>
</dbReference>
<dbReference type="Pfam" id="PF00082">
    <property type="entry name" value="Peptidase_S8"/>
    <property type="match status" value="1"/>
</dbReference>
<feature type="compositionally biased region" description="Low complexity" evidence="7">
    <location>
        <begin position="867"/>
        <end position="887"/>
    </location>
</feature>
<dbReference type="GO" id="GO:0004252">
    <property type="term" value="F:serine-type endopeptidase activity"/>
    <property type="evidence" value="ECO:0007669"/>
    <property type="project" value="UniProtKB-UniRule"/>
</dbReference>
<feature type="chain" id="PRO_5015176764" evidence="8">
    <location>
        <begin position="35"/>
        <end position="993"/>
    </location>
</feature>
<dbReference type="InterPro" id="IPR015500">
    <property type="entry name" value="Peptidase_S8_subtilisin-rel"/>
</dbReference>
<evidence type="ECO:0000256" key="2">
    <source>
        <dbReference type="ARBA" id="ARBA00022670"/>
    </source>
</evidence>
<name>A0A2P6V5H8_9CHLO</name>
<dbReference type="InterPro" id="IPR037045">
    <property type="entry name" value="S8pro/Inhibitor_I9_sf"/>
</dbReference>
<dbReference type="SUPFAM" id="SSF54897">
    <property type="entry name" value="Protease propeptides/inhibitors"/>
    <property type="match status" value="1"/>
</dbReference>
<evidence type="ECO:0000313" key="11">
    <source>
        <dbReference type="Proteomes" id="UP000239649"/>
    </source>
</evidence>
<dbReference type="InterPro" id="IPR000209">
    <property type="entry name" value="Peptidase_S8/S53_dom"/>
</dbReference>
<feature type="signal peptide" evidence="8">
    <location>
        <begin position="1"/>
        <end position="34"/>
    </location>
</feature>
<dbReference type="OrthoDB" id="206201at2759"/>
<dbReference type="PRINTS" id="PR00723">
    <property type="entry name" value="SUBTILISIN"/>
</dbReference>
<evidence type="ECO:0000256" key="1">
    <source>
        <dbReference type="ARBA" id="ARBA00011073"/>
    </source>
</evidence>
<dbReference type="PROSITE" id="PS51892">
    <property type="entry name" value="SUBTILASE"/>
    <property type="match status" value="1"/>
</dbReference>
<dbReference type="Gene3D" id="3.30.70.80">
    <property type="entry name" value="Peptidase S8 propeptide/proteinase inhibitor I9"/>
    <property type="match status" value="1"/>
</dbReference>
<reference evidence="10 11" key="1">
    <citation type="journal article" date="2018" name="Plant J.">
        <title>Genome sequences of Chlorella sorokiniana UTEX 1602 and Micractinium conductrix SAG 241.80: implications to maltose excretion by a green alga.</title>
        <authorList>
            <person name="Arriola M.B."/>
            <person name="Velmurugan N."/>
            <person name="Zhang Y."/>
            <person name="Plunkett M.H."/>
            <person name="Hondzo H."/>
            <person name="Barney B.M."/>
        </authorList>
    </citation>
    <scope>NUCLEOTIDE SEQUENCE [LARGE SCALE GENOMIC DNA]</scope>
    <source>
        <strain evidence="10 11">SAG 241.80</strain>
    </source>
</reference>
<dbReference type="FunFam" id="3.40.50.200:FF:000014">
    <property type="entry name" value="Proteinase K"/>
    <property type="match status" value="1"/>
</dbReference>
<accession>A0A2P6V5H8</accession>
<feature type="compositionally biased region" description="Low complexity" evidence="7">
    <location>
        <begin position="804"/>
        <end position="833"/>
    </location>
</feature>
<dbReference type="PROSITE" id="PS00136">
    <property type="entry name" value="SUBTILASE_ASP"/>
    <property type="match status" value="1"/>
</dbReference>
<dbReference type="SUPFAM" id="SSF52743">
    <property type="entry name" value="Subtilisin-like"/>
    <property type="match status" value="1"/>
</dbReference>
<proteinExistence type="inferred from homology"/>
<protein>
    <submittedName>
        <fullName evidence="10">Peptidase S8</fullName>
    </submittedName>
</protein>